<reference evidence="7 8" key="1">
    <citation type="submission" date="2015-08" db="EMBL/GenBank/DDBJ databases">
        <title>Antibacterial properties of a collection of Vibrionaceae strains.</title>
        <authorList>
            <person name="Giubergia S."/>
        </authorList>
    </citation>
    <scope>NUCLEOTIDE SEQUENCE [LARGE SCALE GENOMIC DNA]</scope>
    <source>
        <strain evidence="7 8">S0821</strain>
    </source>
</reference>
<proteinExistence type="inferred from homology"/>
<sequence length="190" mass="19089">MNTLMKKTLVASAFGLLLSANGAMAATSTAVAGGTISFTGSVTDTTCDVTTSGDKDFTVTLSPVALTDIANPGVASAGAKQFDMKVAGCTGYTDGGTESLHITFSGSNISDDELYLKNDTGTATGVGITITSDGTAAGKVDLNQAVATGLGENVADGTISYFANYYNFAGQDAATAGTVVTSATYTFDYQ</sequence>
<evidence type="ECO:0000259" key="6">
    <source>
        <dbReference type="Pfam" id="PF00419"/>
    </source>
</evidence>
<dbReference type="EMBL" id="LKHS01000005">
    <property type="protein sequence ID" value="KQH86875.1"/>
    <property type="molecule type" value="Genomic_DNA"/>
</dbReference>
<dbReference type="AlphaFoldDB" id="A0A0Q2SGT6"/>
<comment type="similarity">
    <text evidence="2">Belongs to the fimbrial protein family.</text>
</comment>
<dbReference type="SUPFAM" id="SSF49401">
    <property type="entry name" value="Bacterial adhesins"/>
    <property type="match status" value="1"/>
</dbReference>
<keyword evidence="8" id="KW-1185">Reference proteome</keyword>
<name>A0A0Q2SGT6_VIBFU</name>
<evidence type="ECO:0000256" key="5">
    <source>
        <dbReference type="SAM" id="SignalP"/>
    </source>
</evidence>
<evidence type="ECO:0000313" key="8">
    <source>
        <dbReference type="Proteomes" id="UP000051221"/>
    </source>
</evidence>
<dbReference type="InterPro" id="IPR050263">
    <property type="entry name" value="Bact_Fimbrial_Adh_Pro"/>
</dbReference>
<comment type="caution">
    <text evidence="7">The sequence shown here is derived from an EMBL/GenBank/DDBJ whole genome shotgun (WGS) entry which is preliminary data.</text>
</comment>
<dbReference type="InParanoid" id="A0A0Q2SGT6"/>
<dbReference type="GO" id="GO:0009289">
    <property type="term" value="C:pilus"/>
    <property type="evidence" value="ECO:0007669"/>
    <property type="project" value="UniProtKB-SubCell"/>
</dbReference>
<dbReference type="Pfam" id="PF00419">
    <property type="entry name" value="Fimbrial"/>
    <property type="match status" value="1"/>
</dbReference>
<evidence type="ECO:0000256" key="4">
    <source>
        <dbReference type="ARBA" id="ARBA00023263"/>
    </source>
</evidence>
<feature type="domain" description="Fimbrial-type adhesion" evidence="6">
    <location>
        <begin position="36"/>
        <end position="190"/>
    </location>
</feature>
<dbReference type="Gene3D" id="2.60.40.1090">
    <property type="entry name" value="Fimbrial-type adhesion domain"/>
    <property type="match status" value="1"/>
</dbReference>
<evidence type="ECO:0000256" key="3">
    <source>
        <dbReference type="ARBA" id="ARBA00022729"/>
    </source>
</evidence>
<dbReference type="GO" id="GO:0043709">
    <property type="term" value="P:cell adhesion involved in single-species biofilm formation"/>
    <property type="evidence" value="ECO:0007669"/>
    <property type="project" value="TreeGrafter"/>
</dbReference>
<evidence type="ECO:0000256" key="2">
    <source>
        <dbReference type="ARBA" id="ARBA00006671"/>
    </source>
</evidence>
<dbReference type="InterPro" id="IPR036937">
    <property type="entry name" value="Adhesion_dom_fimbrial_sf"/>
</dbReference>
<dbReference type="Proteomes" id="UP000051221">
    <property type="component" value="Unassembled WGS sequence"/>
</dbReference>
<comment type="subcellular location">
    <subcellularLocation>
        <location evidence="1">Fimbrium</location>
    </subcellularLocation>
</comment>
<feature type="signal peptide" evidence="5">
    <location>
        <begin position="1"/>
        <end position="25"/>
    </location>
</feature>
<dbReference type="PANTHER" id="PTHR33420">
    <property type="entry name" value="FIMBRIAL SUBUNIT ELFA-RELATED"/>
    <property type="match status" value="1"/>
</dbReference>
<gene>
    <name evidence="7" type="ORF">AMR76_07285</name>
</gene>
<protein>
    <submittedName>
        <fullName evidence="7">Fimbrial protein</fullName>
    </submittedName>
</protein>
<dbReference type="InterPro" id="IPR000259">
    <property type="entry name" value="Adhesion_dom_fimbrial"/>
</dbReference>
<dbReference type="PANTHER" id="PTHR33420:SF3">
    <property type="entry name" value="FIMBRIAL SUBUNIT ELFA"/>
    <property type="match status" value="1"/>
</dbReference>
<feature type="chain" id="PRO_5006196811" evidence="5">
    <location>
        <begin position="26"/>
        <end position="190"/>
    </location>
</feature>
<keyword evidence="3 5" id="KW-0732">Signal</keyword>
<organism evidence="7 8">
    <name type="scientific">Vibrio furnissii</name>
    <dbReference type="NCBI Taxonomy" id="29494"/>
    <lineage>
        <taxon>Bacteria</taxon>
        <taxon>Pseudomonadati</taxon>
        <taxon>Pseudomonadota</taxon>
        <taxon>Gammaproteobacteria</taxon>
        <taxon>Vibrionales</taxon>
        <taxon>Vibrionaceae</taxon>
        <taxon>Vibrio</taxon>
    </lineage>
</organism>
<accession>A0A0Q2SGT6</accession>
<dbReference type="InterPro" id="IPR008966">
    <property type="entry name" value="Adhesion_dom_sf"/>
</dbReference>
<dbReference type="OMA" id="CTINGGK"/>
<evidence type="ECO:0000313" key="7">
    <source>
        <dbReference type="EMBL" id="KQH86875.1"/>
    </source>
</evidence>
<keyword evidence="4" id="KW-0281">Fimbrium</keyword>
<evidence type="ECO:0000256" key="1">
    <source>
        <dbReference type="ARBA" id="ARBA00004561"/>
    </source>
</evidence>